<evidence type="ECO:0000313" key="4">
    <source>
        <dbReference type="Proteomes" id="UP000708208"/>
    </source>
</evidence>
<dbReference type="CDD" id="cd05325">
    <property type="entry name" value="carb_red_sniffer_like_SDR_c"/>
    <property type="match status" value="1"/>
</dbReference>
<sequence>MASKVNSVFITGANRGIGLRLLKEILLKFRPKVVFATYRNPATSQELTALADANKNVYLIEMDVVDYEKHAEVAKTVESVTGGAGLNLLLNNAGILLSAPLKRVSIQELRSNMEVNLFAPILLTQTLLPQLEKASLNAGSSPCGIGRAAIVNFSSELGSIGGNDTGGIYPYRCSKAALNSATKGMSVDLKRSKILSIALHPGWVQTDMGGPRATLTVDQSVEGIMNVLEHLNESQNGKFIAWDGKELPW</sequence>
<proteinExistence type="predicted"/>
<comment type="caution">
    <text evidence="3">The sequence shown here is derived from an EMBL/GenBank/DDBJ whole genome shotgun (WGS) entry which is preliminary data.</text>
</comment>
<accession>A0A8J2PPU0</accession>
<reference evidence="3" key="1">
    <citation type="submission" date="2021-06" db="EMBL/GenBank/DDBJ databases">
        <authorList>
            <person name="Hodson N. C."/>
            <person name="Mongue J. A."/>
            <person name="Jaron S. K."/>
        </authorList>
    </citation>
    <scope>NUCLEOTIDE SEQUENCE</scope>
</reference>
<dbReference type="GO" id="GO:0005737">
    <property type="term" value="C:cytoplasm"/>
    <property type="evidence" value="ECO:0007669"/>
    <property type="project" value="TreeGrafter"/>
</dbReference>
<evidence type="ECO:0000256" key="1">
    <source>
        <dbReference type="ARBA" id="ARBA00022857"/>
    </source>
</evidence>
<keyword evidence="2" id="KW-0560">Oxidoreductase</keyword>
<keyword evidence="1" id="KW-0521">NADP</keyword>
<protein>
    <recommendedName>
        <fullName evidence="5">C-factor</fullName>
    </recommendedName>
</protein>
<dbReference type="EMBL" id="CAJVCH010561377">
    <property type="protein sequence ID" value="CAG7831660.1"/>
    <property type="molecule type" value="Genomic_DNA"/>
</dbReference>
<dbReference type="PANTHER" id="PTHR43544">
    <property type="entry name" value="SHORT-CHAIN DEHYDROGENASE/REDUCTASE"/>
    <property type="match status" value="1"/>
</dbReference>
<dbReference type="OrthoDB" id="5296at2759"/>
<dbReference type="AlphaFoldDB" id="A0A8J2PPU0"/>
<evidence type="ECO:0000256" key="2">
    <source>
        <dbReference type="ARBA" id="ARBA00023002"/>
    </source>
</evidence>
<dbReference type="InterPro" id="IPR051468">
    <property type="entry name" value="Fungal_SecMetab_SDRs"/>
</dbReference>
<name>A0A8J2PPU0_9HEXA</name>
<organism evidence="3 4">
    <name type="scientific">Allacma fusca</name>
    <dbReference type="NCBI Taxonomy" id="39272"/>
    <lineage>
        <taxon>Eukaryota</taxon>
        <taxon>Metazoa</taxon>
        <taxon>Ecdysozoa</taxon>
        <taxon>Arthropoda</taxon>
        <taxon>Hexapoda</taxon>
        <taxon>Collembola</taxon>
        <taxon>Symphypleona</taxon>
        <taxon>Sminthuridae</taxon>
        <taxon>Allacma</taxon>
    </lineage>
</organism>
<evidence type="ECO:0000313" key="3">
    <source>
        <dbReference type="EMBL" id="CAG7831660.1"/>
    </source>
</evidence>
<dbReference type="Pfam" id="PF00106">
    <property type="entry name" value="adh_short"/>
    <property type="match status" value="1"/>
</dbReference>
<dbReference type="InterPro" id="IPR002347">
    <property type="entry name" value="SDR_fam"/>
</dbReference>
<gene>
    <name evidence="3" type="ORF">AFUS01_LOCUS41391</name>
</gene>
<evidence type="ECO:0008006" key="5">
    <source>
        <dbReference type="Google" id="ProtNLM"/>
    </source>
</evidence>
<keyword evidence="4" id="KW-1185">Reference proteome</keyword>
<dbReference type="GO" id="GO:0016491">
    <property type="term" value="F:oxidoreductase activity"/>
    <property type="evidence" value="ECO:0007669"/>
    <property type="project" value="UniProtKB-KW"/>
</dbReference>
<dbReference type="PANTHER" id="PTHR43544:SF7">
    <property type="entry name" value="NADB-LER2"/>
    <property type="match status" value="1"/>
</dbReference>
<dbReference type="Proteomes" id="UP000708208">
    <property type="component" value="Unassembled WGS sequence"/>
</dbReference>